<dbReference type="SUPFAM" id="SSF46785">
    <property type="entry name" value="Winged helix' DNA-binding domain"/>
    <property type="match status" value="1"/>
</dbReference>
<dbReference type="Proteomes" id="UP000178406">
    <property type="component" value="Unassembled WGS sequence"/>
</dbReference>
<evidence type="ECO:0000313" key="2">
    <source>
        <dbReference type="Proteomes" id="UP000178406"/>
    </source>
</evidence>
<sequence>MNILEKLFGGAARVRVMRFFLQNPDRVATSKELARLAGISAVSARREIHFLRAVGFIASAKRIDEVIKRKKTKKQKISGFRFSADFPLAGPVRNLVIGASPVSREKIAHYFKNRNGIQLVALGGAFISAVSSGSDTIPLSEYLDDYQSLDLLIVGRKTTRSALEPFIKKLEAEMGRELMWALLAPAEFEHRRAMHDKFLRDLFDYPHEILINKLGI</sequence>
<dbReference type="AlphaFoldDB" id="A0A1F5WG65"/>
<evidence type="ECO:0000313" key="1">
    <source>
        <dbReference type="EMBL" id="OGF74291.1"/>
    </source>
</evidence>
<dbReference type="InterPro" id="IPR036390">
    <property type="entry name" value="WH_DNA-bd_sf"/>
</dbReference>
<comment type="caution">
    <text evidence="1">The sequence shown here is derived from an EMBL/GenBank/DDBJ whole genome shotgun (WGS) entry which is preliminary data.</text>
</comment>
<proteinExistence type="predicted"/>
<accession>A0A1F5WG65</accession>
<name>A0A1F5WG65_9BACT</name>
<reference evidence="1 2" key="1">
    <citation type="journal article" date="2016" name="Nat. Commun.">
        <title>Thousands of microbial genomes shed light on interconnected biogeochemical processes in an aquifer system.</title>
        <authorList>
            <person name="Anantharaman K."/>
            <person name="Brown C.T."/>
            <person name="Hug L.A."/>
            <person name="Sharon I."/>
            <person name="Castelle C.J."/>
            <person name="Probst A.J."/>
            <person name="Thomas B.C."/>
            <person name="Singh A."/>
            <person name="Wilkins M.J."/>
            <person name="Karaoz U."/>
            <person name="Brodie E.L."/>
            <person name="Williams K.H."/>
            <person name="Hubbard S.S."/>
            <person name="Banfield J.F."/>
        </authorList>
    </citation>
    <scope>NUCLEOTIDE SEQUENCE [LARGE SCALE GENOMIC DNA]</scope>
</reference>
<protein>
    <recommendedName>
        <fullName evidence="3">HTH arsR-type domain-containing protein</fullName>
    </recommendedName>
</protein>
<dbReference type="STRING" id="1798338.A3J56_00230"/>
<organism evidence="1 2">
    <name type="scientific">Candidatus Giovannonibacteria bacterium RIFCSPHIGHO2_02_FULL_46_20</name>
    <dbReference type="NCBI Taxonomy" id="1798338"/>
    <lineage>
        <taxon>Bacteria</taxon>
        <taxon>Candidatus Giovannoniibacteriota</taxon>
    </lineage>
</organism>
<gene>
    <name evidence="1" type="ORF">A3J56_00230</name>
</gene>
<dbReference type="EMBL" id="MFHQ01000026">
    <property type="protein sequence ID" value="OGF74291.1"/>
    <property type="molecule type" value="Genomic_DNA"/>
</dbReference>
<evidence type="ECO:0008006" key="3">
    <source>
        <dbReference type="Google" id="ProtNLM"/>
    </source>
</evidence>